<dbReference type="CDD" id="cd00063">
    <property type="entry name" value="FN3"/>
    <property type="match status" value="6"/>
</dbReference>
<feature type="region of interest" description="Disordered" evidence="11">
    <location>
        <begin position="1457"/>
        <end position="1477"/>
    </location>
</feature>
<accession>B3RRN6</accession>
<dbReference type="InterPro" id="IPR003961">
    <property type="entry name" value="FN3_dom"/>
</dbReference>
<dbReference type="Pfam" id="PF13927">
    <property type="entry name" value="Ig_3"/>
    <property type="match status" value="2"/>
</dbReference>
<feature type="transmembrane region" description="Helical" evidence="12">
    <location>
        <begin position="1185"/>
        <end position="1209"/>
    </location>
</feature>
<dbReference type="InterPro" id="IPR001879">
    <property type="entry name" value="GPCR_2_extracellular_dom"/>
</dbReference>
<sequence>MIHALLLAVPIILHQTTSLRVIHGGMIRLICNTSSLPSASIIWQRNNTALDNGLSSTMTSFQADGITMASSTLIINSVTLFDAGNYSCWIQNAFSSATSPNISVVVMVPPAAISKITVSNITASALNVSWLPPSFNGYTTITNYTVEIILQFNNTVINQSCYDSLISNGCVITFPFTTITSLIPYQNYNINIWASNIAGNGRKMAITVQTDESAPASMVRNIVALGYNATSIQIIWDSPALSYGIVGYRLYQWIYVDSSRSLSLNSSGVMIFDGTTRSVYSTGLQQDQYYYYKVIPYNIKYNLTGPESNIVNATTHEYAPSSPPVNVIATVLSSTSIRLSWQPPVISDRNGVITAYEIDYEITGSNVTMSASASGGILTYTINNLKAYTNYSLTIKAGTVAGFGPSITVTAVTDEAAPSSTPINTIATVLSSTGIKLSWQPPVISDRNGVITAYEIDYKITGSNVTMSASASGGTLTYTINNLKAYTNYSLTIKAGTVAGFGPSITVTTVTDEAAPSTSPSITTVTLTNNNTIKINWKAIPENEKNGIISGYYLILSNTKLGSTSNRTILVNQISLSGNTRSLIATDLDYYSRYSVAIQGFTSAGIGPLSSLAYIMTLQSVPSKSVINIVASMGSSLSTSVSVSWQPPAIADRNGIITHYRIEYNNVGRARFRRNVLVHLTTSNITRYTLTNLTPLRNYSIRVAASTLVGFGPYSTPIFYQTFDAVSPEVLVSPQSITTVADSNITLRCEGYGEPVPTIEWLKNGQKVGSIYTIRRISNSSSLTIYKAALVDSGTYRCNISNIKNFTTTDAAQVIVNDNNIDSYCNAIIEADIRWPKTFSGQTATAFCPPPSQGTASRICNSFNSTHQVWSRINTANCLSPQFEAISNTSNTLDKEGQNGTQVAINKLDNAISLTSGLKGADMKVAINLLAKINQVSNTVTPSLLEKFATVQSKLLNASNANQLKDSQQLDQAVQGNSSIMDVLENMADKVVLSENTTEFVISTPVLELKVYKVTNTTTTSGFELSTSTANTDSSSSDNLVISLAKELFQRKNYDKITLTSYTSLDRILPSATGNNRTDITRVVINSKVFSISFQPKPPTPLPSEFRFTISNKNAIANENNSLQSQCTYWDCSESNCKWSSAGCRVGPESNASQTVCYCNHMTTFTSLLIISNQTEPSSSFTLHVITYVGCGIAILCALLALITCCIFWRQFSRTLDVIRINLFLSVMISHILVISGLIQIQHKPLCVAISVALHLSILMIFSWQLVEQIYIYKLLTNGFDSKFGFSPFMAIGFILPGLLAILTAVITVAIKGINFYLNGQVCWLSTSPPIFLAYVIPIGVMILLTAAVVFRSTQVDSKRNQKLNIDRTANNAGIMNIRRSKYAPVLLLPVFGIGWITFAALVILQRTDLQYVFAIASMLQGILIFVFYCCINCQVENISINEEGRNEYYKASITGHDNEHMDDNGHDSIRSNSDMKSAQTNGTQVFATDDFHRAATRAGEKDKVLKWRFEYIS</sequence>
<proteinExistence type="inferred from homology"/>
<dbReference type="PROSITE" id="PS50853">
    <property type="entry name" value="FN3"/>
    <property type="match status" value="6"/>
</dbReference>
<protein>
    <submittedName>
        <fullName evidence="19">Uncharacterized protein</fullName>
    </submittedName>
</protein>
<feature type="domain" description="Fibronectin type-III" evidence="18">
    <location>
        <begin position="218"/>
        <end position="318"/>
    </location>
</feature>
<feature type="domain" description="Fibronectin type-III" evidence="18">
    <location>
        <begin position="519"/>
        <end position="620"/>
    </location>
</feature>
<feature type="domain" description="Ig-like" evidence="17">
    <location>
        <begin position="10"/>
        <end position="103"/>
    </location>
</feature>
<dbReference type="InterPro" id="IPR000203">
    <property type="entry name" value="GPS"/>
</dbReference>
<dbReference type="Gene3D" id="2.60.220.50">
    <property type="match status" value="1"/>
</dbReference>
<dbReference type="SUPFAM" id="SSF48726">
    <property type="entry name" value="Immunoglobulin"/>
    <property type="match status" value="2"/>
</dbReference>
<feature type="transmembrane region" description="Helical" evidence="12">
    <location>
        <begin position="1331"/>
        <end position="1351"/>
    </location>
</feature>
<dbReference type="STRING" id="10228.B3RRN6"/>
<dbReference type="Gene3D" id="1.20.1070.10">
    <property type="entry name" value="Rhodopsin 7-helix transmembrane proteins"/>
    <property type="match status" value="1"/>
</dbReference>
<evidence type="ECO:0000256" key="9">
    <source>
        <dbReference type="ARBA" id="ARBA00023170"/>
    </source>
</evidence>
<feature type="domain" description="Fibronectin type-III" evidence="18">
    <location>
        <begin position="323"/>
        <end position="419"/>
    </location>
</feature>
<dbReference type="InterPro" id="IPR036445">
    <property type="entry name" value="GPCR_2_extracell_dom_sf"/>
</dbReference>
<dbReference type="InterPro" id="IPR050964">
    <property type="entry name" value="Striated_Muscle_Regulatory"/>
</dbReference>
<keyword evidence="3 12" id="KW-0812">Transmembrane</keyword>
<evidence type="ECO:0000313" key="20">
    <source>
        <dbReference type="Proteomes" id="UP000009022"/>
    </source>
</evidence>
<dbReference type="Proteomes" id="UP000009022">
    <property type="component" value="Unassembled WGS sequence"/>
</dbReference>
<dbReference type="GO" id="GO:0016020">
    <property type="term" value="C:membrane"/>
    <property type="evidence" value="ECO:0007669"/>
    <property type="project" value="UniProtKB-SubCell"/>
</dbReference>
<feature type="domain" description="Ig-like" evidence="17">
    <location>
        <begin position="728"/>
        <end position="815"/>
    </location>
</feature>
<dbReference type="SMART" id="SM00008">
    <property type="entry name" value="HormR"/>
    <property type="match status" value="1"/>
</dbReference>
<keyword evidence="4" id="KW-0677">Repeat</keyword>
<evidence type="ECO:0000259" key="15">
    <source>
        <dbReference type="PROSITE" id="PS50227"/>
    </source>
</evidence>
<evidence type="ECO:0000256" key="7">
    <source>
        <dbReference type="ARBA" id="ARBA00023136"/>
    </source>
</evidence>
<dbReference type="PROSITE" id="PS50227">
    <property type="entry name" value="G_PROTEIN_RECEP_F2_3"/>
    <property type="match status" value="1"/>
</dbReference>
<feature type="transmembrane region" description="Helical" evidence="12">
    <location>
        <begin position="1248"/>
        <end position="1267"/>
    </location>
</feature>
<comment type="subcellular location">
    <subcellularLocation>
        <location evidence="1">Membrane</location>
        <topology evidence="1">Multi-pass membrane protein</topology>
    </subcellularLocation>
</comment>
<gene>
    <name evidence="19" type="ORF">TRIADDRAFT_54306</name>
</gene>
<dbReference type="PRINTS" id="PR00249">
    <property type="entry name" value="GPCRSECRETIN"/>
</dbReference>
<dbReference type="PhylomeDB" id="B3RRN6"/>
<dbReference type="SMART" id="SM00060">
    <property type="entry name" value="FN3"/>
    <property type="match status" value="6"/>
</dbReference>
<feature type="domain" description="G-protein coupled receptors family 2 profile 2" evidence="16">
    <location>
        <begin position="1183"/>
        <end position="1433"/>
    </location>
</feature>
<keyword evidence="10" id="KW-0807">Transducer</keyword>
<dbReference type="InterPro" id="IPR007110">
    <property type="entry name" value="Ig-like_dom"/>
</dbReference>
<dbReference type="PROSITE" id="PS50835">
    <property type="entry name" value="IG_LIKE"/>
    <property type="match status" value="2"/>
</dbReference>
<feature type="compositionally biased region" description="Basic and acidic residues" evidence="11">
    <location>
        <begin position="1457"/>
        <end position="1470"/>
    </location>
</feature>
<comment type="similarity">
    <text evidence="2">Belongs to the G-protein coupled receptor 2 family. Adhesion G-protein coupled receptor (ADGR) subfamily.</text>
</comment>
<dbReference type="InParanoid" id="B3RRN6"/>
<keyword evidence="6" id="KW-0297">G-protein coupled receptor</keyword>
<evidence type="ECO:0000259" key="16">
    <source>
        <dbReference type="PROSITE" id="PS50261"/>
    </source>
</evidence>
<dbReference type="InterPro" id="IPR003599">
    <property type="entry name" value="Ig_sub"/>
</dbReference>
<reference evidence="19 20" key="1">
    <citation type="journal article" date="2008" name="Nature">
        <title>The Trichoplax genome and the nature of placozoans.</title>
        <authorList>
            <person name="Srivastava M."/>
            <person name="Begovic E."/>
            <person name="Chapman J."/>
            <person name="Putnam N.H."/>
            <person name="Hellsten U."/>
            <person name="Kawashima T."/>
            <person name="Kuo A."/>
            <person name="Mitros T."/>
            <person name="Salamov A."/>
            <person name="Carpenter M.L."/>
            <person name="Signorovitch A.Y."/>
            <person name="Moreno M.A."/>
            <person name="Kamm K."/>
            <person name="Grimwood J."/>
            <person name="Schmutz J."/>
            <person name="Shapiro H."/>
            <person name="Grigoriev I.V."/>
            <person name="Buss L.W."/>
            <person name="Schierwater B."/>
            <person name="Dellaporta S.L."/>
            <person name="Rokhsar D.S."/>
        </authorList>
    </citation>
    <scope>NUCLEOTIDE SEQUENCE [LARGE SCALE GENOMIC DNA]</scope>
    <source>
        <strain evidence="19 20">Grell-BS-1999</strain>
    </source>
</reference>
<dbReference type="PANTHER" id="PTHR13817:SF170">
    <property type="entry name" value="PROTEIN-TYROSINE-PHOSPHATASE"/>
    <property type="match status" value="1"/>
</dbReference>
<keyword evidence="13" id="KW-0732">Signal</keyword>
<evidence type="ECO:0000256" key="4">
    <source>
        <dbReference type="ARBA" id="ARBA00022737"/>
    </source>
</evidence>
<dbReference type="SUPFAM" id="SSF111418">
    <property type="entry name" value="Hormone receptor domain"/>
    <property type="match status" value="1"/>
</dbReference>
<feature type="transmembrane region" description="Helical" evidence="12">
    <location>
        <begin position="1386"/>
        <end position="1406"/>
    </location>
</feature>
<dbReference type="FunFam" id="2.60.40.10:FF:000028">
    <property type="entry name" value="Neuronal cell adhesion molecule"/>
    <property type="match status" value="3"/>
</dbReference>
<dbReference type="eggNOG" id="KOG4193">
    <property type="taxonomic scope" value="Eukaryota"/>
</dbReference>
<evidence type="ECO:0000256" key="12">
    <source>
        <dbReference type="SAM" id="Phobius"/>
    </source>
</evidence>
<dbReference type="InterPro" id="IPR000832">
    <property type="entry name" value="GPCR_2_secretin-like"/>
</dbReference>
<dbReference type="OMA" id="WQPPVIS"/>
<feature type="domain" description="GAIN-B" evidence="14">
    <location>
        <begin position="998"/>
        <end position="1176"/>
    </location>
</feature>
<dbReference type="InterPro" id="IPR036116">
    <property type="entry name" value="FN3_sf"/>
</dbReference>
<feature type="transmembrane region" description="Helical" evidence="12">
    <location>
        <begin position="1288"/>
        <end position="1311"/>
    </location>
</feature>
<dbReference type="PROSITE" id="PS50221">
    <property type="entry name" value="GAIN_B"/>
    <property type="match status" value="1"/>
</dbReference>
<dbReference type="SUPFAM" id="SSF49265">
    <property type="entry name" value="Fibronectin type III"/>
    <property type="match status" value="3"/>
</dbReference>
<dbReference type="PANTHER" id="PTHR13817">
    <property type="entry name" value="TITIN"/>
    <property type="match status" value="1"/>
</dbReference>
<evidence type="ECO:0000256" key="13">
    <source>
        <dbReference type="SAM" id="SignalP"/>
    </source>
</evidence>
<evidence type="ECO:0000256" key="11">
    <source>
        <dbReference type="SAM" id="MobiDB-lite"/>
    </source>
</evidence>
<dbReference type="KEGG" id="tad:TRIADDRAFT_54306"/>
<keyword evidence="7 12" id="KW-0472">Membrane</keyword>
<dbReference type="Gene3D" id="4.10.1240.10">
    <property type="entry name" value="GPCR, family 2, extracellular hormone receptor domain"/>
    <property type="match status" value="1"/>
</dbReference>
<feature type="chain" id="PRO_5002798301" evidence="13">
    <location>
        <begin position="19"/>
        <end position="1514"/>
    </location>
</feature>
<dbReference type="InterPro" id="IPR017981">
    <property type="entry name" value="GPCR_2-like_7TM"/>
</dbReference>
<feature type="signal peptide" evidence="13">
    <location>
        <begin position="1"/>
        <end position="18"/>
    </location>
</feature>
<evidence type="ECO:0000256" key="2">
    <source>
        <dbReference type="ARBA" id="ARBA00007343"/>
    </source>
</evidence>
<dbReference type="InterPro" id="IPR003598">
    <property type="entry name" value="Ig_sub2"/>
</dbReference>
<dbReference type="SMART" id="SM00303">
    <property type="entry name" value="GPS"/>
    <property type="match status" value="1"/>
</dbReference>
<dbReference type="Pfam" id="PF00002">
    <property type="entry name" value="7tm_2"/>
    <property type="match status" value="1"/>
</dbReference>
<keyword evidence="8" id="KW-1015">Disulfide bond</keyword>
<evidence type="ECO:0000256" key="1">
    <source>
        <dbReference type="ARBA" id="ARBA00004141"/>
    </source>
</evidence>
<dbReference type="GeneID" id="6752109"/>
<keyword evidence="5 12" id="KW-1133">Transmembrane helix</keyword>
<dbReference type="PROSITE" id="PS50261">
    <property type="entry name" value="G_PROTEIN_RECEP_F2_4"/>
    <property type="match status" value="1"/>
</dbReference>
<name>B3RRN6_TRIAD</name>
<keyword evidence="9" id="KW-0675">Receptor</keyword>
<dbReference type="PRINTS" id="PR00014">
    <property type="entry name" value="FNTYPEIII"/>
</dbReference>
<evidence type="ECO:0000256" key="10">
    <source>
        <dbReference type="ARBA" id="ARBA00023224"/>
    </source>
</evidence>
<dbReference type="SMART" id="SM00408">
    <property type="entry name" value="IGc2"/>
    <property type="match status" value="2"/>
</dbReference>
<dbReference type="InterPro" id="IPR046338">
    <property type="entry name" value="GAIN_dom_sf"/>
</dbReference>
<evidence type="ECO:0000259" key="18">
    <source>
        <dbReference type="PROSITE" id="PS50853"/>
    </source>
</evidence>
<dbReference type="Pfam" id="PF00041">
    <property type="entry name" value="fn3"/>
    <property type="match status" value="5"/>
</dbReference>
<evidence type="ECO:0000259" key="14">
    <source>
        <dbReference type="PROSITE" id="PS50221"/>
    </source>
</evidence>
<feature type="domain" description="Fibronectin type-III" evidence="18">
    <location>
        <begin position="625"/>
        <end position="725"/>
    </location>
</feature>
<feature type="domain" description="G-protein coupled receptors family 2 profile 1" evidence="15">
    <location>
        <begin position="797"/>
        <end position="882"/>
    </location>
</feature>
<keyword evidence="20" id="KW-1185">Reference proteome</keyword>
<feature type="domain" description="Fibronectin type-III" evidence="18">
    <location>
        <begin position="112"/>
        <end position="216"/>
    </location>
</feature>
<dbReference type="CDD" id="cd15040">
    <property type="entry name" value="7tmB2_Adhesion"/>
    <property type="match status" value="1"/>
</dbReference>
<dbReference type="RefSeq" id="XP_002110896.1">
    <property type="nucleotide sequence ID" value="XM_002110860.1"/>
</dbReference>
<feature type="domain" description="Fibronectin type-III" evidence="18">
    <location>
        <begin position="421"/>
        <end position="517"/>
    </location>
</feature>
<feature type="transmembrane region" description="Helical" evidence="12">
    <location>
        <begin position="1412"/>
        <end position="1432"/>
    </location>
</feature>
<dbReference type="Gene3D" id="2.60.40.10">
    <property type="entry name" value="Immunoglobulins"/>
    <property type="match status" value="8"/>
</dbReference>
<evidence type="ECO:0000256" key="6">
    <source>
        <dbReference type="ARBA" id="ARBA00023040"/>
    </source>
</evidence>
<feature type="transmembrane region" description="Helical" evidence="12">
    <location>
        <begin position="1221"/>
        <end position="1242"/>
    </location>
</feature>
<evidence type="ECO:0000256" key="5">
    <source>
        <dbReference type="ARBA" id="ARBA00022989"/>
    </source>
</evidence>
<dbReference type="EMBL" id="DS985243">
    <property type="protein sequence ID" value="EDV26900.1"/>
    <property type="molecule type" value="Genomic_DNA"/>
</dbReference>
<evidence type="ECO:0000259" key="17">
    <source>
        <dbReference type="PROSITE" id="PS50835"/>
    </source>
</evidence>
<dbReference type="eggNOG" id="KOG4228">
    <property type="taxonomic scope" value="Eukaryota"/>
</dbReference>
<dbReference type="CDD" id="cd00096">
    <property type="entry name" value="Ig"/>
    <property type="match status" value="1"/>
</dbReference>
<dbReference type="InterPro" id="IPR036179">
    <property type="entry name" value="Ig-like_dom_sf"/>
</dbReference>
<evidence type="ECO:0000256" key="3">
    <source>
        <dbReference type="ARBA" id="ARBA00022692"/>
    </source>
</evidence>
<dbReference type="GO" id="GO:0004930">
    <property type="term" value="F:G protein-coupled receptor activity"/>
    <property type="evidence" value="ECO:0007669"/>
    <property type="project" value="UniProtKB-KW"/>
</dbReference>
<evidence type="ECO:0000313" key="19">
    <source>
        <dbReference type="EMBL" id="EDV26900.1"/>
    </source>
</evidence>
<dbReference type="OrthoDB" id="6138780at2759"/>
<dbReference type="CTD" id="6752109"/>
<dbReference type="InterPro" id="IPR013783">
    <property type="entry name" value="Ig-like_fold"/>
</dbReference>
<organism evidence="19 20">
    <name type="scientific">Trichoplax adhaerens</name>
    <name type="common">Trichoplax reptans</name>
    <dbReference type="NCBI Taxonomy" id="10228"/>
    <lineage>
        <taxon>Eukaryota</taxon>
        <taxon>Metazoa</taxon>
        <taxon>Placozoa</taxon>
        <taxon>Uniplacotomia</taxon>
        <taxon>Trichoplacea</taxon>
        <taxon>Trichoplacidae</taxon>
        <taxon>Trichoplax</taxon>
    </lineage>
</organism>
<dbReference type="SMART" id="SM00409">
    <property type="entry name" value="IG"/>
    <property type="match status" value="2"/>
</dbReference>
<dbReference type="HOGENOM" id="CLU_248066_0_0_1"/>
<evidence type="ECO:0000256" key="8">
    <source>
        <dbReference type="ARBA" id="ARBA00023157"/>
    </source>
</evidence>
<dbReference type="InterPro" id="IPR057244">
    <property type="entry name" value="GAIN_B"/>
</dbReference>
<dbReference type="GO" id="GO:0007166">
    <property type="term" value="P:cell surface receptor signaling pathway"/>
    <property type="evidence" value="ECO:0007669"/>
    <property type="project" value="InterPro"/>
</dbReference>
<dbReference type="Pfam" id="PF01825">
    <property type="entry name" value="GPS"/>
    <property type="match status" value="1"/>
</dbReference>